<dbReference type="RefSeq" id="WP_375526886.1">
    <property type="nucleotide sequence ID" value="NZ_JBHILM010000023.1"/>
</dbReference>
<dbReference type="Pfam" id="PF09580">
    <property type="entry name" value="Spore_YhcN_YlaJ"/>
    <property type="match status" value="1"/>
</dbReference>
<protein>
    <submittedName>
        <fullName evidence="3">YhcN/YlaJ family sporulation lipoprotein</fullName>
    </submittedName>
</protein>
<evidence type="ECO:0000256" key="2">
    <source>
        <dbReference type="SAM" id="SignalP"/>
    </source>
</evidence>
<feature type="signal peptide" evidence="2">
    <location>
        <begin position="1"/>
        <end position="21"/>
    </location>
</feature>
<sequence length="195" mass="20511">MNKWIAASAISVLLLSGCGVSGDRSARTDTTGQPTTRQAANQTARNLNGQQNAAVPKTNATVQADHLADLARRVQGVKDANCVVLGKTAIVGINVDGKMDRSRVGTIKYSVAEALDKDPHGLRTLVTADADINNRLAEMAHDIRGGYPVQGFGNELADIIGRIIPQMSTGKKASQAPASSGHNSKQSVQTKQKAQ</sequence>
<keyword evidence="3" id="KW-0449">Lipoprotein</keyword>
<name>A0ABV5BBS0_9BACL</name>
<feature type="region of interest" description="Disordered" evidence="1">
    <location>
        <begin position="168"/>
        <end position="195"/>
    </location>
</feature>
<organism evidence="3 4">
    <name type="scientific">Paenibacillus terreus</name>
    <dbReference type="NCBI Taxonomy" id="1387834"/>
    <lineage>
        <taxon>Bacteria</taxon>
        <taxon>Bacillati</taxon>
        <taxon>Bacillota</taxon>
        <taxon>Bacilli</taxon>
        <taxon>Bacillales</taxon>
        <taxon>Paenibacillaceae</taxon>
        <taxon>Paenibacillus</taxon>
    </lineage>
</organism>
<dbReference type="InterPro" id="IPR014247">
    <property type="entry name" value="Spore_lipoprot_YhcN/YlaJ"/>
</dbReference>
<accession>A0ABV5BBS0</accession>
<feature type="chain" id="PRO_5045060960" evidence="2">
    <location>
        <begin position="22"/>
        <end position="195"/>
    </location>
</feature>
<gene>
    <name evidence="3" type="ORF">ACE3NQ_19685</name>
</gene>
<proteinExistence type="predicted"/>
<evidence type="ECO:0000313" key="4">
    <source>
        <dbReference type="Proteomes" id="UP001580407"/>
    </source>
</evidence>
<keyword evidence="4" id="KW-1185">Reference proteome</keyword>
<reference evidence="3 4" key="1">
    <citation type="submission" date="2024-09" db="EMBL/GenBank/DDBJ databases">
        <authorList>
            <person name="Ruan L."/>
        </authorList>
    </citation>
    <scope>NUCLEOTIDE SEQUENCE [LARGE SCALE GENOMIC DNA]</scope>
    <source>
        <strain evidence="3 4">D33</strain>
    </source>
</reference>
<dbReference type="InterPro" id="IPR019076">
    <property type="entry name" value="Spore_lipoprot_YhcN/YlaJ-like"/>
</dbReference>
<dbReference type="NCBIfam" id="TIGR02898">
    <property type="entry name" value="spore_YhcN_YlaJ"/>
    <property type="match status" value="1"/>
</dbReference>
<dbReference type="Proteomes" id="UP001580407">
    <property type="component" value="Unassembled WGS sequence"/>
</dbReference>
<dbReference type="PROSITE" id="PS51257">
    <property type="entry name" value="PROKAR_LIPOPROTEIN"/>
    <property type="match status" value="1"/>
</dbReference>
<comment type="caution">
    <text evidence="3">The sequence shown here is derived from an EMBL/GenBank/DDBJ whole genome shotgun (WGS) entry which is preliminary data.</text>
</comment>
<dbReference type="EMBL" id="JBHILM010000023">
    <property type="protein sequence ID" value="MFB5683144.1"/>
    <property type="molecule type" value="Genomic_DNA"/>
</dbReference>
<evidence type="ECO:0000313" key="3">
    <source>
        <dbReference type="EMBL" id="MFB5683144.1"/>
    </source>
</evidence>
<evidence type="ECO:0000256" key="1">
    <source>
        <dbReference type="SAM" id="MobiDB-lite"/>
    </source>
</evidence>
<keyword evidence="2" id="KW-0732">Signal</keyword>